<dbReference type="Proteomes" id="UP000290849">
    <property type="component" value="Unassembled WGS sequence"/>
</dbReference>
<keyword evidence="2" id="KW-0456">Lyase</keyword>
<keyword evidence="3" id="KW-1185">Reference proteome</keyword>
<evidence type="ECO:0000256" key="1">
    <source>
        <dbReference type="ARBA" id="ARBA00005254"/>
    </source>
</evidence>
<dbReference type="InterPro" id="IPR029045">
    <property type="entry name" value="ClpP/crotonase-like_dom_sf"/>
</dbReference>
<dbReference type="Gene3D" id="3.90.226.10">
    <property type="entry name" value="2-enoyl-CoA Hydratase, Chain A, domain 1"/>
    <property type="match status" value="1"/>
</dbReference>
<evidence type="ECO:0000313" key="3">
    <source>
        <dbReference type="Proteomes" id="UP000290849"/>
    </source>
</evidence>
<dbReference type="OrthoDB" id="370015at2"/>
<dbReference type="EMBL" id="PYAL01000001">
    <property type="protein sequence ID" value="RXN92362.1"/>
    <property type="molecule type" value="Genomic_DNA"/>
</dbReference>
<comment type="similarity">
    <text evidence="1">Belongs to the enoyl-CoA hydratase/isomerase family.</text>
</comment>
<dbReference type="CDD" id="cd06558">
    <property type="entry name" value="crotonase-like"/>
    <property type="match status" value="1"/>
</dbReference>
<gene>
    <name evidence="2" type="ORF">C7R54_00935</name>
</gene>
<organism evidence="2 3">
    <name type="scientific">Achromobacter aloeverae</name>
    <dbReference type="NCBI Taxonomy" id="1750518"/>
    <lineage>
        <taxon>Bacteria</taxon>
        <taxon>Pseudomonadati</taxon>
        <taxon>Pseudomonadota</taxon>
        <taxon>Betaproteobacteria</taxon>
        <taxon>Burkholderiales</taxon>
        <taxon>Alcaligenaceae</taxon>
        <taxon>Achromobacter</taxon>
    </lineage>
</organism>
<protein>
    <submittedName>
        <fullName evidence="2">Enoyl-CoA hydratase</fullName>
        <ecNumber evidence="2">4.2.1.17</ecNumber>
    </submittedName>
</protein>
<proteinExistence type="inferred from homology"/>
<comment type="caution">
    <text evidence="2">The sequence shown here is derived from an EMBL/GenBank/DDBJ whole genome shotgun (WGS) entry which is preliminary data.</text>
</comment>
<sequence length="264" mass="28456">MSQNDFTHPHAGLAISAQGVATLEIRDAGKLNILSARVVEGLIEALDYLAGRDDVRVVVLRAHQEKAFVAGSDIKEMAHFDHAGAIGYIDRLRQLCDGVRLLSMPVIARIPGWCLGGGMELALACDLRIASEQAHMGMPEVKVGVPSIIHAALLPRLVGKARANWMLLTGEVADAQTALSWGLLDRVVPTEALDAEVDRIAGMLAGLGPRVLAQQKRLLREWEDEPLDVSIRNGVLEFGAAFGTGEPGRYMRAFLEEKARAKGG</sequence>
<dbReference type="InterPro" id="IPR001753">
    <property type="entry name" value="Enoyl-CoA_hydra/iso"/>
</dbReference>
<dbReference type="GO" id="GO:0006635">
    <property type="term" value="P:fatty acid beta-oxidation"/>
    <property type="evidence" value="ECO:0007669"/>
    <property type="project" value="TreeGrafter"/>
</dbReference>
<dbReference type="EC" id="4.2.1.17" evidence="2"/>
<dbReference type="PANTHER" id="PTHR11941:SF171">
    <property type="entry name" value="SD19268P"/>
    <property type="match status" value="1"/>
</dbReference>
<dbReference type="SUPFAM" id="SSF52096">
    <property type="entry name" value="ClpP/crotonase"/>
    <property type="match status" value="1"/>
</dbReference>
<dbReference type="GO" id="GO:0004300">
    <property type="term" value="F:enoyl-CoA hydratase activity"/>
    <property type="evidence" value="ECO:0007669"/>
    <property type="project" value="UniProtKB-EC"/>
</dbReference>
<dbReference type="PANTHER" id="PTHR11941">
    <property type="entry name" value="ENOYL-COA HYDRATASE-RELATED"/>
    <property type="match status" value="1"/>
</dbReference>
<accession>A0A4Q1HMZ2</accession>
<dbReference type="Pfam" id="PF00378">
    <property type="entry name" value="ECH_1"/>
    <property type="match status" value="1"/>
</dbReference>
<reference evidence="2 3" key="1">
    <citation type="journal article" date="2017" name="Int. J. Syst. Evol. Microbiol.">
        <title>Achromobacter aloeverae sp. nov., isolated from the root of Aloe vera (L.) Burm.f.</title>
        <authorList>
            <person name="Kuncharoen N."/>
            <person name="Muramatsu Y."/>
            <person name="Shibata C."/>
            <person name="Kamakura Y."/>
            <person name="Nakagawa Y."/>
            <person name="Tanasupawat S."/>
        </authorList>
    </citation>
    <scope>NUCLEOTIDE SEQUENCE [LARGE SCALE GENOMIC DNA]</scope>
    <source>
        <strain evidence="2 3">AVA-1</strain>
    </source>
</reference>
<dbReference type="AlphaFoldDB" id="A0A4Q1HMZ2"/>
<dbReference type="NCBIfam" id="NF004795">
    <property type="entry name" value="PRK06143.1"/>
    <property type="match status" value="1"/>
</dbReference>
<evidence type="ECO:0000313" key="2">
    <source>
        <dbReference type="EMBL" id="RXN92362.1"/>
    </source>
</evidence>
<dbReference type="RefSeq" id="WP_129148325.1">
    <property type="nucleotide sequence ID" value="NZ_JBHSDO010000016.1"/>
</dbReference>
<name>A0A4Q1HMZ2_9BURK</name>